<dbReference type="AlphaFoldDB" id="A0A194XBI7"/>
<evidence type="ECO:0000313" key="3">
    <source>
        <dbReference type="Proteomes" id="UP000070700"/>
    </source>
</evidence>
<feature type="signal peptide" evidence="1">
    <location>
        <begin position="1"/>
        <end position="22"/>
    </location>
</feature>
<dbReference type="OrthoDB" id="10496555at2759"/>
<dbReference type="RefSeq" id="XP_018071477.1">
    <property type="nucleotide sequence ID" value="XM_018219877.1"/>
</dbReference>
<evidence type="ECO:0000256" key="1">
    <source>
        <dbReference type="SAM" id="SignalP"/>
    </source>
</evidence>
<name>A0A194XBI7_MOLSC</name>
<evidence type="ECO:0000313" key="2">
    <source>
        <dbReference type="EMBL" id="KUJ17122.1"/>
    </source>
</evidence>
<sequence>MKAFLALSIYVLGSSLLPAVTAAPTSRVVRAPTSPARSGLVQRQQPYIEGQQLSQECQTGSGNALGNCTFYDDYNDAETTQCQTACSVNNGLCYYIIANGVTTCY</sequence>
<keyword evidence="1" id="KW-0732">Signal</keyword>
<keyword evidence="3" id="KW-1185">Reference proteome</keyword>
<dbReference type="EMBL" id="KQ947415">
    <property type="protein sequence ID" value="KUJ17122.1"/>
    <property type="molecule type" value="Genomic_DNA"/>
</dbReference>
<evidence type="ECO:0008006" key="4">
    <source>
        <dbReference type="Google" id="ProtNLM"/>
    </source>
</evidence>
<feature type="chain" id="PRO_5008268035" description="Apple domain-containing protein" evidence="1">
    <location>
        <begin position="23"/>
        <end position="105"/>
    </location>
</feature>
<accession>A0A194XBI7</accession>
<reference evidence="2 3" key="1">
    <citation type="submission" date="2015-10" db="EMBL/GenBank/DDBJ databases">
        <title>Full genome of DAOMC 229536 Phialocephala scopiformis, a fungal endophyte of spruce producing the potent anti-insectan compound rugulosin.</title>
        <authorList>
            <consortium name="DOE Joint Genome Institute"/>
            <person name="Walker A.K."/>
            <person name="Frasz S.L."/>
            <person name="Seifert K.A."/>
            <person name="Miller J.D."/>
            <person name="Mondo S.J."/>
            <person name="Labutti K."/>
            <person name="Lipzen A."/>
            <person name="Dockter R."/>
            <person name="Kennedy M."/>
            <person name="Grigoriev I.V."/>
            <person name="Spatafora J.W."/>
        </authorList>
    </citation>
    <scope>NUCLEOTIDE SEQUENCE [LARGE SCALE GENOMIC DNA]</scope>
    <source>
        <strain evidence="2 3">CBS 120377</strain>
    </source>
</reference>
<dbReference type="KEGG" id="psco:LY89DRAFT_734110"/>
<dbReference type="GeneID" id="28829603"/>
<organism evidence="2 3">
    <name type="scientific">Mollisia scopiformis</name>
    <name type="common">Conifer needle endophyte fungus</name>
    <name type="synonym">Phialocephala scopiformis</name>
    <dbReference type="NCBI Taxonomy" id="149040"/>
    <lineage>
        <taxon>Eukaryota</taxon>
        <taxon>Fungi</taxon>
        <taxon>Dikarya</taxon>
        <taxon>Ascomycota</taxon>
        <taxon>Pezizomycotina</taxon>
        <taxon>Leotiomycetes</taxon>
        <taxon>Helotiales</taxon>
        <taxon>Mollisiaceae</taxon>
        <taxon>Mollisia</taxon>
    </lineage>
</organism>
<protein>
    <recommendedName>
        <fullName evidence="4">Apple domain-containing protein</fullName>
    </recommendedName>
</protein>
<dbReference type="Proteomes" id="UP000070700">
    <property type="component" value="Unassembled WGS sequence"/>
</dbReference>
<gene>
    <name evidence="2" type="ORF">LY89DRAFT_734110</name>
</gene>
<proteinExistence type="predicted"/>
<dbReference type="InParanoid" id="A0A194XBI7"/>